<feature type="domain" description="Protein UNC80 C-terminal" evidence="2">
    <location>
        <begin position="1485"/>
        <end position="1621"/>
    </location>
</feature>
<dbReference type="SUPFAM" id="SSF48371">
    <property type="entry name" value="ARM repeat"/>
    <property type="match status" value="1"/>
</dbReference>
<feature type="compositionally biased region" description="Basic and acidic residues" evidence="1">
    <location>
        <begin position="2415"/>
        <end position="2432"/>
    </location>
</feature>
<dbReference type="EMBL" id="KL197752">
    <property type="protein sequence ID" value="KDQ51053.1"/>
    <property type="molecule type" value="Genomic_DNA"/>
</dbReference>
<feature type="region of interest" description="Disordered" evidence="1">
    <location>
        <begin position="954"/>
        <end position="977"/>
    </location>
</feature>
<feature type="region of interest" description="Disordered" evidence="1">
    <location>
        <begin position="2323"/>
        <end position="2344"/>
    </location>
</feature>
<feature type="compositionally biased region" description="Polar residues" evidence="1">
    <location>
        <begin position="2252"/>
        <end position="2286"/>
    </location>
</feature>
<dbReference type="STRING" id="933084.A0A067P828"/>
<name>A0A067P828_9AGAM</name>
<dbReference type="OrthoDB" id="5584001at2759"/>
<feature type="region of interest" description="Disordered" evidence="1">
    <location>
        <begin position="2252"/>
        <end position="2310"/>
    </location>
</feature>
<reference evidence="4" key="1">
    <citation type="journal article" date="2014" name="Proc. Natl. Acad. Sci. U.S.A.">
        <title>Extensive sampling of basidiomycete genomes demonstrates inadequacy of the white-rot/brown-rot paradigm for wood decay fungi.</title>
        <authorList>
            <person name="Riley R."/>
            <person name="Salamov A.A."/>
            <person name="Brown D.W."/>
            <person name="Nagy L.G."/>
            <person name="Floudas D."/>
            <person name="Held B.W."/>
            <person name="Levasseur A."/>
            <person name="Lombard V."/>
            <person name="Morin E."/>
            <person name="Otillar R."/>
            <person name="Lindquist E.A."/>
            <person name="Sun H."/>
            <person name="LaButti K.M."/>
            <person name="Schmutz J."/>
            <person name="Jabbour D."/>
            <person name="Luo H."/>
            <person name="Baker S.E."/>
            <person name="Pisabarro A.G."/>
            <person name="Walton J.D."/>
            <person name="Blanchette R.A."/>
            <person name="Henrissat B."/>
            <person name="Martin F."/>
            <person name="Cullen D."/>
            <person name="Hibbett D.S."/>
            <person name="Grigoriev I.V."/>
        </authorList>
    </citation>
    <scope>NUCLEOTIDE SEQUENCE [LARGE SCALE GENOMIC DNA]</scope>
    <source>
        <strain evidence="4">MUCL 33604</strain>
    </source>
</reference>
<sequence>MSSSGDDPKGKRTSKDSHKRPSGGRPLPRRLLSLDSDKDGYSSSESEKVGVVSREGTGGMFGKLLHGRDQSKTSTLRSVEENEGFDPFSDRPFMGTWTEKPLVESPNESPRDEEKHPFLGSNAFKSGSMDSKSSSPTSRFRSIPPNLNSTTDLTKSTPSSGGAALDPPPPSPSKRRWEQVRQQFLLSAATAAPRIPGPSPSGSSFGTPFVTPQPSLTSLVPPPTHPSTPKPSRFARLGWGHTVERVRQMASDDAKKFEEELRRACWFVRFGGIGASVAHPGGGPGVDFASITTKSSSSKLDTPGSSLKPAALYKPFISTTSLPYSANSSTFTLPIQTPGKYGMRRPQSVQSLGLAGAAALGGPSVKTLRNVLIKFASPESTSTVLRALPFENEVLSALLVPFLDLDTSEGAEQERLDAIDGFEVALKTWPATSQEAEFSRCLWCCKAASMPPSRLRVRIIGVLDRLLSSSEALQSSTPMLFQTLVQELFVLLPSYTSQSTSSPELKMLKDIVGRIRRAELLALTSLSIEQEYGISFSKEEGIEHATDSIFLVAVMRCMQHGSDENRRWILQNVVKEHWPPVSPFESASPLLSSLRIRQLNIFISGCLGMISLEGASPITRAVDAEIILRILQTRAMQEVESVLVEESKGTRAMLVELVLTLLCIDVSRNQARDHLCSWYGNDLEWKIPCEDAFRKIINDSSWPVLVDILGAVLKDLPDDKRKSLVGFSLPLLHDRLVSEPPRSPSPAVTGLLDILSRIYPPLFFKPLFLCAASSKQATIVKHLRILTSLSNFLPDFWTRDPEMMSVVLMLDARSGSVRQGKETGARLGQMTVLLELIQQLRQVREGKSSICSSEDAVTGVVKFALVLDARIGVTVEAKEQKAVIPPSQRLLFVTLFLEIRLLTRSLKGAPWLPRIVLWTLQVFPDEGNGRRAEESEVGEMMDQIREVYHAAKDYNPGSRKRKSTLLPSTSSESPPFSAVPAIPSASRQLLETQDLISLLSPSLLSSFLKLLVAVSGLLSLSDYRRLAKVLWGRCLDESDPHIIAPACFLVMQCAEKLPEEFLQIVRGDIQSCDKDLRRRTIERLGTLAGWRFQILSQEYIVDINHRRPFKLVRPPMAFVPTDMGTSLFIHSEDPEEYQDISGNTIPQELRKRLSEIGWTQDEKPIDQKLQWQRMPMSILPNHQLDRLNSGLEMAIPPPSSPNPSPTPSPQSSPTKGGGKHGVTRKGSSSGSYRGVKRRAVFVHPLVSIFPDVAILTHDADFTVARPAQAFIMEMMRNEPALLCRPVFDTIAGDEQALVGAITTLRMFLHIRRTLPPSLTHHIFNHLAGFLKLCVRLPEESKPFEGFAHTVPILSKLASQVGEVSIREIRRAKFEVFVIPSGSLWFSSSTPEAPMFPRRFDEGRSPFDDLPAQLVWITMIRVSQNMLFVDMIKRSPQDVQTIRKKLSRFALPSLDHDADPPSLELTDFVPRKSQARPFGFALNSGLTGLSLILSRSYLLLIAQIFRSMSRHLNDRDELSVYTDGLNRILLAHGDDIGIVGQAMIALMTATTRFQRLFKSGSGYTLFMPVVIKVYTESESHSGIRAAIEYALNRFFALHDYAFIFQSMSIMAHIISLPNLDNAWIAKGIFYLFSTLKGGVSASGDAAGIHNINKRQEKEALMISTAEEKPQAFLASLRRSDQSGDHLAALPDEYEGKRLSLKEFTLFFINFIAEQDATHLRAEQFLRFLTLLAPHLYQGSTSARHSLHDGIEHIGGVLLTRTPSRAKIPESALLRPVVSDSVDVFAGEAHVSHLENRLMTKSTSPSDIFTMRVDYLCLVAAFTQAGGQLSTLAAQRVMELLKLLLKDSTRSQDDRLAAFISNYTKTSLIREPAASLKEVTSFLLQFSPVVSAYASTVDLSGFFQSVCQLAGNSLYSNEPAFGRLVVNKYCAPILAVCHLAASEDSAFDLPWRPAFIALLQQAVSLVGADVITELESFDPSYGYLSGVIFPMVIGLRTSAEAVAESQWAQSWRRDVHSRAWVRLLSYTLSACDKTNNPKAVTRSSSLQTSDRPRFRGKVSKSAESDSIPRLALSMQILKIIVTKAADDLSASLPGIWPRISSVILTILWDGDASFALQRSADRSVMPTPTHSPRASATPAPNFDPSRLSSHSPFLASPVLPGTDRFSSISSDLDVLSCPPSSVPKPRIVDYLLWSFLEWVCCHRSPLSLQLRLFVQEKTSVLAQQLGSEQEHSLSRPRSRRFSSAFVKPRRIVSSFHQSATPSPEASPMLTPTLSSPNIPDTPQRSSLPATRRPGFSLSPSPSVENARDPSGLRIVHLGPVRQSFVGRERSSSPGAGVTSASPASQTTTVKSILLVRNTYRRVRLVQHCMGYEILLPCPEEWDDDPQVQRRSWTRAFATNAIVAETRDLMDEFAIGEGDDKGDPVATKRDSTSST</sequence>
<feature type="region of interest" description="Disordered" evidence="1">
    <location>
        <begin position="2035"/>
        <end position="2059"/>
    </location>
</feature>
<dbReference type="InterPro" id="IPR046460">
    <property type="entry name" value="UNC80_C"/>
</dbReference>
<protein>
    <recommendedName>
        <fullName evidence="2">Protein UNC80 C-terminal domain-containing protein</fullName>
    </recommendedName>
</protein>
<feature type="compositionally biased region" description="Pro residues" evidence="1">
    <location>
        <begin position="220"/>
        <end position="229"/>
    </location>
</feature>
<dbReference type="HOGENOM" id="CLU_001075_0_0_1"/>
<evidence type="ECO:0000256" key="1">
    <source>
        <dbReference type="SAM" id="MobiDB-lite"/>
    </source>
</evidence>
<feature type="region of interest" description="Disordered" evidence="1">
    <location>
        <begin position="191"/>
        <end position="235"/>
    </location>
</feature>
<feature type="compositionally biased region" description="Low complexity" evidence="1">
    <location>
        <begin position="964"/>
        <end position="976"/>
    </location>
</feature>
<evidence type="ECO:0000313" key="3">
    <source>
        <dbReference type="EMBL" id="KDQ51053.1"/>
    </source>
</evidence>
<dbReference type="GO" id="GO:0005261">
    <property type="term" value="F:monoatomic cation channel activity"/>
    <property type="evidence" value="ECO:0007669"/>
    <property type="project" value="TreeGrafter"/>
</dbReference>
<feature type="compositionally biased region" description="Polar residues" evidence="1">
    <location>
        <begin position="146"/>
        <end position="160"/>
    </location>
</feature>
<feature type="compositionally biased region" description="Basic and acidic residues" evidence="1">
    <location>
        <begin position="35"/>
        <end position="48"/>
    </location>
</feature>
<feature type="region of interest" description="Disordered" evidence="1">
    <location>
        <begin position="1190"/>
        <end position="1231"/>
    </location>
</feature>
<dbReference type="Pfam" id="PF20262">
    <property type="entry name" value="UNC80_C"/>
    <property type="match status" value="1"/>
</dbReference>
<organism evidence="3 4">
    <name type="scientific">Jaapia argillacea MUCL 33604</name>
    <dbReference type="NCBI Taxonomy" id="933084"/>
    <lineage>
        <taxon>Eukaryota</taxon>
        <taxon>Fungi</taxon>
        <taxon>Dikarya</taxon>
        <taxon>Basidiomycota</taxon>
        <taxon>Agaricomycotina</taxon>
        <taxon>Agaricomycetes</taxon>
        <taxon>Agaricomycetidae</taxon>
        <taxon>Jaapiales</taxon>
        <taxon>Jaapiaceae</taxon>
        <taxon>Jaapia</taxon>
    </lineage>
</organism>
<feature type="region of interest" description="Disordered" evidence="1">
    <location>
        <begin position="2411"/>
        <end position="2432"/>
    </location>
</feature>
<proteinExistence type="predicted"/>
<gene>
    <name evidence="3" type="ORF">JAAARDRAFT_211351</name>
</gene>
<evidence type="ECO:0000259" key="2">
    <source>
        <dbReference type="Pfam" id="PF20262"/>
    </source>
</evidence>
<feature type="compositionally biased region" description="Pro residues" evidence="1">
    <location>
        <begin position="1195"/>
        <end position="1210"/>
    </location>
</feature>
<accession>A0A067P828</accession>
<feature type="region of interest" description="Disordered" evidence="1">
    <location>
        <begin position="1"/>
        <end position="177"/>
    </location>
</feature>
<feature type="compositionally biased region" description="Polar residues" evidence="1">
    <location>
        <begin position="2035"/>
        <end position="2047"/>
    </location>
</feature>
<dbReference type="PANTHER" id="PTHR31781:SF1">
    <property type="entry name" value="PROTEIN UNC-80 HOMOLOG"/>
    <property type="match status" value="1"/>
</dbReference>
<dbReference type="Proteomes" id="UP000027265">
    <property type="component" value="Unassembled WGS sequence"/>
</dbReference>
<evidence type="ECO:0000313" key="4">
    <source>
        <dbReference type="Proteomes" id="UP000027265"/>
    </source>
</evidence>
<feature type="region of interest" description="Disordered" evidence="1">
    <location>
        <begin position="2121"/>
        <end position="2140"/>
    </location>
</feature>
<feature type="compositionally biased region" description="Low complexity" evidence="1">
    <location>
        <begin position="200"/>
        <end position="219"/>
    </location>
</feature>
<feature type="compositionally biased region" description="Basic and acidic residues" evidence="1">
    <location>
        <begin position="1"/>
        <end position="16"/>
    </location>
</feature>
<feature type="compositionally biased region" description="Low complexity" evidence="1">
    <location>
        <begin position="23"/>
        <end position="34"/>
    </location>
</feature>
<feature type="compositionally biased region" description="Low complexity" evidence="1">
    <location>
        <begin position="126"/>
        <end position="145"/>
    </location>
</feature>
<dbReference type="PANTHER" id="PTHR31781">
    <property type="entry name" value="UNC80"/>
    <property type="match status" value="1"/>
</dbReference>
<dbReference type="GO" id="GO:0034703">
    <property type="term" value="C:cation channel complex"/>
    <property type="evidence" value="ECO:0007669"/>
    <property type="project" value="TreeGrafter"/>
</dbReference>
<dbReference type="GO" id="GO:0055080">
    <property type="term" value="P:monoatomic cation homeostasis"/>
    <property type="evidence" value="ECO:0007669"/>
    <property type="project" value="TreeGrafter"/>
</dbReference>
<keyword evidence="4" id="KW-1185">Reference proteome</keyword>
<dbReference type="InParanoid" id="A0A067P828"/>
<dbReference type="InterPro" id="IPR016024">
    <property type="entry name" value="ARM-type_fold"/>
</dbReference>